<evidence type="ECO:0000256" key="3">
    <source>
        <dbReference type="ARBA" id="ARBA00022989"/>
    </source>
</evidence>
<keyword evidence="2 7" id="KW-0812">Transmembrane</keyword>
<feature type="transmembrane region" description="Helical" evidence="7">
    <location>
        <begin position="12"/>
        <end position="33"/>
    </location>
</feature>
<gene>
    <name evidence="9" type="ORF">UCREL1_2526</name>
</gene>
<dbReference type="PANTHER" id="PTHR33048:SF47">
    <property type="entry name" value="INTEGRAL MEMBRANE PROTEIN-RELATED"/>
    <property type="match status" value="1"/>
</dbReference>
<evidence type="ECO:0000259" key="8">
    <source>
        <dbReference type="Pfam" id="PF20684"/>
    </source>
</evidence>
<dbReference type="OMA" id="LICCCAP"/>
<evidence type="ECO:0000313" key="9">
    <source>
        <dbReference type="EMBL" id="EMR70436.1"/>
    </source>
</evidence>
<organism evidence="9 10">
    <name type="scientific">Eutypa lata (strain UCR-EL1)</name>
    <name type="common">Grapevine dieback disease fungus</name>
    <name type="synonym">Eutypa armeniacae</name>
    <dbReference type="NCBI Taxonomy" id="1287681"/>
    <lineage>
        <taxon>Eukaryota</taxon>
        <taxon>Fungi</taxon>
        <taxon>Dikarya</taxon>
        <taxon>Ascomycota</taxon>
        <taxon>Pezizomycotina</taxon>
        <taxon>Sordariomycetes</taxon>
        <taxon>Xylariomycetidae</taxon>
        <taxon>Xylariales</taxon>
        <taxon>Diatrypaceae</taxon>
        <taxon>Eutypa</taxon>
    </lineage>
</organism>
<evidence type="ECO:0000256" key="4">
    <source>
        <dbReference type="ARBA" id="ARBA00023136"/>
    </source>
</evidence>
<keyword evidence="3 7" id="KW-1133">Transmembrane helix</keyword>
<dbReference type="AlphaFoldDB" id="M7TKG4"/>
<evidence type="ECO:0000256" key="6">
    <source>
        <dbReference type="SAM" id="MobiDB-lite"/>
    </source>
</evidence>
<feature type="transmembrane region" description="Helical" evidence="7">
    <location>
        <begin position="45"/>
        <end position="64"/>
    </location>
</feature>
<feature type="domain" description="Rhodopsin" evidence="8">
    <location>
        <begin position="30"/>
        <end position="260"/>
    </location>
</feature>
<keyword evidence="4 7" id="KW-0472">Membrane</keyword>
<accession>M7TKG4</accession>
<evidence type="ECO:0000256" key="5">
    <source>
        <dbReference type="ARBA" id="ARBA00038359"/>
    </source>
</evidence>
<dbReference type="OrthoDB" id="444631at2759"/>
<feature type="transmembrane region" description="Helical" evidence="7">
    <location>
        <begin position="122"/>
        <end position="144"/>
    </location>
</feature>
<evidence type="ECO:0000313" key="10">
    <source>
        <dbReference type="Proteomes" id="UP000012174"/>
    </source>
</evidence>
<feature type="compositionally biased region" description="Basic and acidic residues" evidence="6">
    <location>
        <begin position="334"/>
        <end position="344"/>
    </location>
</feature>
<name>M7TKG4_EUTLA</name>
<evidence type="ECO:0000256" key="7">
    <source>
        <dbReference type="SAM" id="Phobius"/>
    </source>
</evidence>
<dbReference type="InterPro" id="IPR052337">
    <property type="entry name" value="SAT4-like"/>
</dbReference>
<proteinExistence type="inferred from homology"/>
<feature type="region of interest" description="Disordered" evidence="6">
    <location>
        <begin position="278"/>
        <end position="308"/>
    </location>
</feature>
<dbReference type="EMBL" id="KB705862">
    <property type="protein sequence ID" value="EMR70436.1"/>
    <property type="molecule type" value="Genomic_DNA"/>
</dbReference>
<evidence type="ECO:0000256" key="2">
    <source>
        <dbReference type="ARBA" id="ARBA00022692"/>
    </source>
</evidence>
<keyword evidence="10" id="KW-1185">Reference proteome</keyword>
<protein>
    <submittedName>
        <fullName evidence="9">Putative cfem domain-containing protein</fullName>
    </submittedName>
</protein>
<sequence length="365" mass="40476">MVALGDPQQKAAFAMCVISIPVCTLAIIFRFIATRRSGRKPGLEDWFALAAWVTFMPFAFMIGIRGRPTPVFLVTIVEQDPDSIYLLKVLWINLSFFWLQQTFSKLSLLALYYRLFSISRPFAIGVWIVAALQIAWGVGVYVAYLNSCKPISKAWNIVEEGKCVNDNVFFSASDPPNSIIDFIMAGQAIWMLRSLRMGANAKFRLAFLFLIGAFSGAIGFVKLGVAQHAVNRDFRQSIFNEVQMATSLICCCAPLYKSLFPADKGIFQVLRSWTTRARGGEKSSSGGYSASAGQRSSRSFPSSAHTHATIGKGRRDKWVNIDDSVLAWTNVEASRTDPDEREAASDNGDNIPLRSVRVDHTVDIV</sequence>
<dbReference type="HOGENOM" id="CLU_064763_0_0_1"/>
<feature type="region of interest" description="Disordered" evidence="6">
    <location>
        <begin position="332"/>
        <end position="352"/>
    </location>
</feature>
<dbReference type="PANTHER" id="PTHR33048">
    <property type="entry name" value="PTH11-LIKE INTEGRAL MEMBRANE PROTEIN (AFU_ORTHOLOGUE AFUA_5G11245)"/>
    <property type="match status" value="1"/>
</dbReference>
<feature type="compositionally biased region" description="Low complexity" evidence="6">
    <location>
        <begin position="282"/>
        <end position="299"/>
    </location>
</feature>
<dbReference type="GO" id="GO:0016020">
    <property type="term" value="C:membrane"/>
    <property type="evidence" value="ECO:0007669"/>
    <property type="project" value="UniProtKB-SubCell"/>
</dbReference>
<comment type="subcellular location">
    <subcellularLocation>
        <location evidence="1">Membrane</location>
        <topology evidence="1">Multi-pass membrane protein</topology>
    </subcellularLocation>
</comment>
<dbReference type="Proteomes" id="UP000012174">
    <property type="component" value="Unassembled WGS sequence"/>
</dbReference>
<evidence type="ECO:0000256" key="1">
    <source>
        <dbReference type="ARBA" id="ARBA00004141"/>
    </source>
</evidence>
<dbReference type="KEGG" id="ela:UCREL1_2526"/>
<comment type="similarity">
    <text evidence="5">Belongs to the SAT4 family.</text>
</comment>
<reference evidence="10" key="1">
    <citation type="journal article" date="2013" name="Genome Announc.">
        <title>Draft genome sequence of the grapevine dieback fungus Eutypa lata UCR-EL1.</title>
        <authorList>
            <person name="Blanco-Ulate B."/>
            <person name="Rolshausen P.E."/>
            <person name="Cantu D."/>
        </authorList>
    </citation>
    <scope>NUCLEOTIDE SEQUENCE [LARGE SCALE GENOMIC DNA]</scope>
    <source>
        <strain evidence="10">UCR-EL1</strain>
    </source>
</reference>
<dbReference type="Pfam" id="PF20684">
    <property type="entry name" value="Fung_rhodopsin"/>
    <property type="match status" value="1"/>
</dbReference>
<feature type="transmembrane region" description="Helical" evidence="7">
    <location>
        <begin position="205"/>
        <end position="225"/>
    </location>
</feature>
<dbReference type="InterPro" id="IPR049326">
    <property type="entry name" value="Rhodopsin_dom_fungi"/>
</dbReference>